<dbReference type="InterPro" id="IPR053176">
    <property type="entry name" value="T6SS_TssE1-like"/>
</dbReference>
<keyword evidence="3" id="KW-1185">Reference proteome</keyword>
<gene>
    <name evidence="2" type="ORF">CF392_10285</name>
</gene>
<dbReference type="SUPFAM" id="SSF160719">
    <property type="entry name" value="gpW/gp25-like"/>
    <property type="match status" value="1"/>
</dbReference>
<dbReference type="Pfam" id="PF04965">
    <property type="entry name" value="GPW_gp25"/>
    <property type="match status" value="1"/>
</dbReference>
<dbReference type="InterPro" id="IPR017737">
    <property type="entry name" value="TssE1-like"/>
</dbReference>
<sequence>MFGNNAGGAPSGGSLFERLEAADQPAGTGMTEVTHVVDSIKRHLVRLLNSHPGNSASAPTLGLVDFNDATLGTEDLNIRIRGAIRQCIERYEPRVRRVDVETLPQGPDPLQLRFQVTVHLRVDAAEDRTVIDLVLDERRYYRVVSP</sequence>
<organism evidence="2 3">
    <name type="scientific">Tamilnaduibacter salinus</name>
    <dbReference type="NCBI Taxonomy" id="1484056"/>
    <lineage>
        <taxon>Bacteria</taxon>
        <taxon>Pseudomonadati</taxon>
        <taxon>Pseudomonadota</taxon>
        <taxon>Gammaproteobacteria</taxon>
        <taxon>Pseudomonadales</taxon>
        <taxon>Marinobacteraceae</taxon>
        <taxon>Tamilnaduibacter</taxon>
    </lineage>
</organism>
<name>A0A2A2I1Q2_9GAMM</name>
<reference evidence="2 3" key="1">
    <citation type="submission" date="2017-07" db="EMBL/GenBank/DDBJ databases">
        <title>Tamlnaduibacter salinus (Mi-7) genome sequencing.</title>
        <authorList>
            <person name="Verma A."/>
            <person name="Krishnamurthi S."/>
        </authorList>
    </citation>
    <scope>NUCLEOTIDE SEQUENCE [LARGE SCALE GENOMIC DNA]</scope>
    <source>
        <strain evidence="2 3">Mi-7</strain>
    </source>
</reference>
<dbReference type="PANTHER" id="PTHR38595:SF2">
    <property type="entry name" value="TYPE VI SECRETION SYSTEM BASEPLATE SUBUNIT TSSE"/>
    <property type="match status" value="1"/>
</dbReference>
<protein>
    <submittedName>
        <fullName evidence="2">Type VI secretion protein</fullName>
    </submittedName>
</protein>
<proteinExistence type="predicted"/>
<dbReference type="Gene3D" id="3.10.450.40">
    <property type="match status" value="1"/>
</dbReference>
<evidence type="ECO:0000313" key="2">
    <source>
        <dbReference type="EMBL" id="PAV25577.1"/>
    </source>
</evidence>
<evidence type="ECO:0000259" key="1">
    <source>
        <dbReference type="Pfam" id="PF04965"/>
    </source>
</evidence>
<dbReference type="InterPro" id="IPR007048">
    <property type="entry name" value="IraD/Gp25-like"/>
</dbReference>
<evidence type="ECO:0000313" key="3">
    <source>
        <dbReference type="Proteomes" id="UP000218332"/>
    </source>
</evidence>
<dbReference type="AlphaFoldDB" id="A0A2A2I1Q2"/>
<comment type="caution">
    <text evidence="2">The sequence shown here is derived from an EMBL/GenBank/DDBJ whole genome shotgun (WGS) entry which is preliminary data.</text>
</comment>
<dbReference type="NCBIfam" id="TIGR03357">
    <property type="entry name" value="VI_zyme"/>
    <property type="match status" value="1"/>
</dbReference>
<dbReference type="Proteomes" id="UP000218332">
    <property type="component" value="Unassembled WGS sequence"/>
</dbReference>
<dbReference type="RefSeq" id="WP_095611374.1">
    <property type="nucleotide sequence ID" value="NZ_NMPM01000055.1"/>
</dbReference>
<accession>A0A2A2I1Q2</accession>
<feature type="domain" description="IraD/Gp25-like" evidence="1">
    <location>
        <begin position="37"/>
        <end position="123"/>
    </location>
</feature>
<dbReference type="EMBL" id="NMPM01000055">
    <property type="protein sequence ID" value="PAV25577.1"/>
    <property type="molecule type" value="Genomic_DNA"/>
</dbReference>
<dbReference type="PANTHER" id="PTHR38595">
    <property type="entry name" value="CYTOPLASMIC PROTEIN-RELATED"/>
    <property type="match status" value="1"/>
</dbReference>